<dbReference type="UniPathway" id="UPA00074">
    <property type="reaction ID" value="UER00126"/>
</dbReference>
<feature type="binding site" evidence="4">
    <location>
        <position position="102"/>
    </location>
    <ligand>
        <name>(6R)-10-formyltetrahydrofolate</name>
        <dbReference type="ChEBI" id="CHEBI:195366"/>
    </ligand>
</feature>
<dbReference type="GO" id="GO:0005829">
    <property type="term" value="C:cytosol"/>
    <property type="evidence" value="ECO:0007669"/>
    <property type="project" value="TreeGrafter"/>
</dbReference>
<keyword evidence="7" id="KW-1185">Reference proteome</keyword>
<evidence type="ECO:0000256" key="1">
    <source>
        <dbReference type="ARBA" id="ARBA00005054"/>
    </source>
</evidence>
<dbReference type="EMBL" id="WJPP01000002">
    <property type="protein sequence ID" value="MRH77830.1"/>
    <property type="molecule type" value="Genomic_DNA"/>
</dbReference>
<dbReference type="GO" id="GO:0004644">
    <property type="term" value="F:phosphoribosylglycinamide formyltransferase activity"/>
    <property type="evidence" value="ECO:0007669"/>
    <property type="project" value="UniProtKB-UniRule"/>
</dbReference>
<sequence length="211" mass="22342">MSSPAYGIAVLISGNGSNLQAIIDATHNGSIQGQVSAVISNKKEAFGLERARKAGIAQAVLSGDDAIAAYLQDLAPQLIVLAGYMRVLGAAFTHQFAGRLINIHPSLLPAYRGLNTHARALAAGDTTHGCSVHFVTPELDAGPVIAQSTVPIQPHDTSESLQSRVQAAEHRLYPQVVAWLAAGRVELKEDQVWFDQSPLHAPLQVPAPHTV</sequence>
<protein>
    <recommendedName>
        <fullName evidence="4">Phosphoribosylglycinamide formyltransferase</fullName>
        <ecNumber evidence="4">2.1.2.2</ecNumber>
    </recommendedName>
    <alternativeName>
        <fullName evidence="4">5'-phosphoribosylglycinamide transformylase</fullName>
    </alternativeName>
    <alternativeName>
        <fullName evidence="4">GAR transformylase</fullName>
        <shortName evidence="4">GART</shortName>
    </alternativeName>
</protein>
<dbReference type="NCBIfam" id="TIGR00639">
    <property type="entry name" value="PurN"/>
    <property type="match status" value="1"/>
</dbReference>
<evidence type="ECO:0000313" key="7">
    <source>
        <dbReference type="Proteomes" id="UP000433788"/>
    </source>
</evidence>
<comment type="caution">
    <text evidence="4">Lacks conserved residue(s) required for the propagation of feature annotation.</text>
</comment>
<dbReference type="GO" id="GO:0006189">
    <property type="term" value="P:'de novo' IMP biosynthetic process"/>
    <property type="evidence" value="ECO:0007669"/>
    <property type="project" value="UniProtKB-UniRule"/>
</dbReference>
<dbReference type="CDD" id="cd08645">
    <property type="entry name" value="FMT_core_GART"/>
    <property type="match status" value="1"/>
</dbReference>
<dbReference type="SUPFAM" id="SSF53328">
    <property type="entry name" value="Formyltransferase"/>
    <property type="match status" value="1"/>
</dbReference>
<comment type="pathway">
    <text evidence="1 4">Purine metabolism; IMP biosynthesis via de novo pathway; N(2)-formyl-N(1)-(5-phospho-D-ribosyl)glycinamide from N(1)-(5-phospho-D-ribosyl)glycinamide (10-formyl THF route): step 1/1.</text>
</comment>
<comment type="catalytic activity">
    <reaction evidence="4">
        <text>N(1)-(5-phospho-beta-D-ribosyl)glycinamide + (6R)-10-formyltetrahydrofolate = N(2)-formyl-N(1)-(5-phospho-beta-D-ribosyl)glycinamide + (6S)-5,6,7,8-tetrahydrofolate + H(+)</text>
        <dbReference type="Rhea" id="RHEA:15053"/>
        <dbReference type="ChEBI" id="CHEBI:15378"/>
        <dbReference type="ChEBI" id="CHEBI:57453"/>
        <dbReference type="ChEBI" id="CHEBI:143788"/>
        <dbReference type="ChEBI" id="CHEBI:147286"/>
        <dbReference type="ChEBI" id="CHEBI:195366"/>
        <dbReference type="EC" id="2.1.2.2"/>
    </reaction>
</comment>
<dbReference type="Proteomes" id="UP000433788">
    <property type="component" value="Unassembled WGS sequence"/>
</dbReference>
<accession>A0A6N7QQ51</accession>
<evidence type="ECO:0000256" key="3">
    <source>
        <dbReference type="ARBA" id="ARBA00022755"/>
    </source>
</evidence>
<dbReference type="InterPro" id="IPR002376">
    <property type="entry name" value="Formyl_transf_N"/>
</dbReference>
<feature type="binding site" evidence="4">
    <location>
        <begin position="16"/>
        <end position="18"/>
    </location>
    <ligand>
        <name>N(1)-(5-phospho-beta-D-ribosyl)glycinamide</name>
        <dbReference type="ChEBI" id="CHEBI:143788"/>
    </ligand>
</feature>
<evidence type="ECO:0000259" key="5">
    <source>
        <dbReference type="Pfam" id="PF00551"/>
    </source>
</evidence>
<feature type="site" description="Raises pKa of active site His" evidence="4">
    <location>
        <position position="140"/>
    </location>
</feature>
<dbReference type="InterPro" id="IPR036477">
    <property type="entry name" value="Formyl_transf_N_sf"/>
</dbReference>
<feature type="active site" description="Proton donor" evidence="4">
    <location>
        <position position="104"/>
    </location>
</feature>
<organism evidence="6 7">
    <name type="scientific">Spiribacter salilacus</name>
    <dbReference type="NCBI Taxonomy" id="2664894"/>
    <lineage>
        <taxon>Bacteria</taxon>
        <taxon>Pseudomonadati</taxon>
        <taxon>Pseudomonadota</taxon>
        <taxon>Gammaproteobacteria</taxon>
        <taxon>Chromatiales</taxon>
        <taxon>Ectothiorhodospiraceae</taxon>
        <taxon>Spiribacter</taxon>
    </lineage>
</organism>
<name>A0A6N7QQ51_9GAMM</name>
<evidence type="ECO:0000256" key="2">
    <source>
        <dbReference type="ARBA" id="ARBA00022679"/>
    </source>
</evidence>
<dbReference type="RefSeq" id="WP_153718895.1">
    <property type="nucleotide sequence ID" value="NZ_WJPP01000002.1"/>
</dbReference>
<evidence type="ECO:0000256" key="4">
    <source>
        <dbReference type="HAMAP-Rule" id="MF_01930"/>
    </source>
</evidence>
<keyword evidence="2 4" id="KW-0808">Transferase</keyword>
<evidence type="ECO:0000313" key="6">
    <source>
        <dbReference type="EMBL" id="MRH77830.1"/>
    </source>
</evidence>
<comment type="function">
    <text evidence="4">Catalyzes the transfer of a formyl group from 10-formyltetrahydrofolate to 5-phospho-ribosyl-glycinamide (GAR), producing 5-phospho-ribosyl-N-formylglycinamide (FGAR) and tetrahydrofolate.</text>
</comment>
<dbReference type="InterPro" id="IPR004607">
    <property type="entry name" value="GART"/>
</dbReference>
<dbReference type="AlphaFoldDB" id="A0A6N7QQ51"/>
<dbReference type="Gene3D" id="3.40.50.170">
    <property type="entry name" value="Formyl transferase, N-terminal domain"/>
    <property type="match status" value="1"/>
</dbReference>
<keyword evidence="3 4" id="KW-0658">Purine biosynthesis</keyword>
<dbReference type="EC" id="2.1.2.2" evidence="4"/>
<reference evidence="6 7" key="1">
    <citation type="submission" date="2019-11" db="EMBL/GenBank/DDBJ databases">
        <authorList>
            <person name="Zhang X.Y."/>
        </authorList>
    </citation>
    <scope>NUCLEOTIDE SEQUENCE [LARGE SCALE GENOMIC DNA]</scope>
    <source>
        <strain evidence="6 7">C176</strain>
    </source>
</reference>
<proteinExistence type="inferred from homology"/>
<comment type="similarity">
    <text evidence="4">Belongs to the GART family.</text>
</comment>
<dbReference type="Pfam" id="PF00551">
    <property type="entry name" value="Formyl_trans_N"/>
    <property type="match status" value="1"/>
</dbReference>
<feature type="domain" description="Formyl transferase N-terminal" evidence="5">
    <location>
        <begin position="8"/>
        <end position="177"/>
    </location>
</feature>
<comment type="caution">
    <text evidence="6">The sequence shown here is derived from an EMBL/GenBank/DDBJ whole genome shotgun (WGS) entry which is preliminary data.</text>
</comment>
<dbReference type="PANTHER" id="PTHR43369">
    <property type="entry name" value="PHOSPHORIBOSYLGLYCINAMIDE FORMYLTRANSFERASE"/>
    <property type="match status" value="1"/>
</dbReference>
<gene>
    <name evidence="4" type="primary">purN</name>
    <name evidence="6" type="ORF">GH984_03850</name>
</gene>
<dbReference type="PANTHER" id="PTHR43369:SF2">
    <property type="entry name" value="PHOSPHORIBOSYLGLYCINAMIDE FORMYLTRANSFERASE"/>
    <property type="match status" value="1"/>
</dbReference>
<dbReference type="HAMAP" id="MF_01930">
    <property type="entry name" value="PurN"/>
    <property type="match status" value="1"/>
</dbReference>